<evidence type="ECO:0000313" key="9">
    <source>
        <dbReference type="Proteomes" id="UP000186922"/>
    </source>
</evidence>
<dbReference type="GO" id="GO:0022857">
    <property type="term" value="F:transmembrane transporter activity"/>
    <property type="evidence" value="ECO:0007669"/>
    <property type="project" value="InterPro"/>
</dbReference>
<comment type="subcellular location">
    <subcellularLocation>
        <location evidence="1">Membrane</location>
        <topology evidence="1">Multi-pass membrane protein</topology>
    </subcellularLocation>
</comment>
<organism evidence="8 9">
    <name type="scientific">Ramazzottius varieornatus</name>
    <name type="common">Water bear</name>
    <name type="synonym">Tardigrade</name>
    <dbReference type="NCBI Taxonomy" id="947166"/>
    <lineage>
        <taxon>Eukaryota</taxon>
        <taxon>Metazoa</taxon>
        <taxon>Ecdysozoa</taxon>
        <taxon>Tardigrada</taxon>
        <taxon>Eutardigrada</taxon>
        <taxon>Parachela</taxon>
        <taxon>Hypsibioidea</taxon>
        <taxon>Ramazzottiidae</taxon>
        <taxon>Ramazzottius</taxon>
    </lineage>
</organism>
<evidence type="ECO:0000313" key="8">
    <source>
        <dbReference type="EMBL" id="GAU90131.1"/>
    </source>
</evidence>
<dbReference type="Gene3D" id="1.20.1250.20">
    <property type="entry name" value="MFS general substrate transporter like domains"/>
    <property type="match status" value="3"/>
</dbReference>
<evidence type="ECO:0000256" key="5">
    <source>
        <dbReference type="ARBA" id="ARBA00023136"/>
    </source>
</evidence>
<dbReference type="Proteomes" id="UP000186922">
    <property type="component" value="Unassembled WGS sequence"/>
</dbReference>
<protein>
    <recommendedName>
        <fullName evidence="7">Major facilitator superfamily (MFS) profile domain-containing protein</fullName>
    </recommendedName>
</protein>
<dbReference type="InterPro" id="IPR036259">
    <property type="entry name" value="MFS_trans_sf"/>
</dbReference>
<feature type="transmembrane region" description="Helical" evidence="6">
    <location>
        <begin position="62"/>
        <end position="82"/>
    </location>
</feature>
<feature type="domain" description="Major facilitator superfamily (MFS) profile" evidence="7">
    <location>
        <begin position="306"/>
        <end position="500"/>
    </location>
</feature>
<sequence length="500" mass="55468">MNDQRVMQEYSGCTGHLKSFFHPHLFPLKVVFFLHFGALASLVPYIPLYIQHLGLSALENGIVYGILPFLAILSKPTTGGLADKLKAPYVLLQFFLVVELAFLSSIYFVPPIPADIPSPISNASCREILSYRQFPLGSFTCTVSSPQTQTVDIQSNFDLKDLSRTLSVCNCSLVPPDKKVLPTVRWTKQFWLTGLLLIIGWYGYGASVTLVDTISFGIVERSPIRTTYGSNRVLGTIGWALCALAVGFLMDAFSEETTPEKRDFTPAFALYITMCCGAIIAAFFFKKEKLVRNPEIVAGRNLLTFEVLLFCSGTFVSGVCSGILYAYLAWYQSELGASGLLLGITVFVQACYEAPMMAMSEWFIRKVGYHGCVLLCLLSFGVRFIGYYLIENPWLVLPIDVTHAFGFGLFYACMTSYAFEKAPVGIRATLQGLLGAIYEGFGQGTGGLLAGVLYQYYGGRKTWLMYGLFTLFSAVIYAIGVLFLSRRRRRTRSFAMNTDL</sequence>
<dbReference type="STRING" id="947166.A0A1D1UL11"/>
<dbReference type="InterPro" id="IPR051717">
    <property type="entry name" value="MFS_MFSD6"/>
</dbReference>
<gene>
    <name evidence="8" type="primary">RvY_02595-1</name>
    <name evidence="8" type="synonym">RvY_02595.1</name>
    <name evidence="8" type="ORF">RvY_02595</name>
</gene>
<dbReference type="SUPFAM" id="SSF103473">
    <property type="entry name" value="MFS general substrate transporter"/>
    <property type="match status" value="1"/>
</dbReference>
<feature type="transmembrane region" description="Helical" evidence="6">
    <location>
        <begin position="265"/>
        <end position="285"/>
    </location>
</feature>
<evidence type="ECO:0000256" key="2">
    <source>
        <dbReference type="ARBA" id="ARBA00005241"/>
    </source>
</evidence>
<dbReference type="GO" id="GO:0016020">
    <property type="term" value="C:membrane"/>
    <property type="evidence" value="ECO:0007669"/>
    <property type="project" value="UniProtKB-SubCell"/>
</dbReference>
<reference evidence="8 9" key="1">
    <citation type="journal article" date="2016" name="Nat. Commun.">
        <title>Extremotolerant tardigrade genome and improved radiotolerance of human cultured cells by tardigrade-unique protein.</title>
        <authorList>
            <person name="Hashimoto T."/>
            <person name="Horikawa D.D."/>
            <person name="Saito Y."/>
            <person name="Kuwahara H."/>
            <person name="Kozuka-Hata H."/>
            <person name="Shin-I T."/>
            <person name="Minakuchi Y."/>
            <person name="Ohishi K."/>
            <person name="Motoyama A."/>
            <person name="Aizu T."/>
            <person name="Enomoto A."/>
            <person name="Kondo K."/>
            <person name="Tanaka S."/>
            <person name="Hara Y."/>
            <person name="Koshikawa S."/>
            <person name="Sagara H."/>
            <person name="Miura T."/>
            <person name="Yokobori S."/>
            <person name="Miyagawa K."/>
            <person name="Suzuki Y."/>
            <person name="Kubo T."/>
            <person name="Oyama M."/>
            <person name="Kohara Y."/>
            <person name="Fujiyama A."/>
            <person name="Arakawa K."/>
            <person name="Katayama T."/>
            <person name="Toyoda A."/>
            <person name="Kunieda T."/>
        </authorList>
    </citation>
    <scope>NUCLEOTIDE SEQUENCE [LARGE SCALE GENOMIC DNA]</scope>
    <source>
        <strain evidence="8 9">YOKOZUNA-1</strain>
    </source>
</reference>
<keyword evidence="5 6" id="KW-0472">Membrane</keyword>
<feature type="transmembrane region" description="Helical" evidence="6">
    <location>
        <begin position="463"/>
        <end position="484"/>
    </location>
</feature>
<dbReference type="OrthoDB" id="515887at2759"/>
<feature type="transmembrane region" description="Helical" evidence="6">
    <location>
        <begin position="190"/>
        <end position="211"/>
    </location>
</feature>
<proteinExistence type="inferred from homology"/>
<feature type="transmembrane region" description="Helical" evidence="6">
    <location>
        <begin position="305"/>
        <end position="329"/>
    </location>
</feature>
<dbReference type="PANTHER" id="PTHR16172:SF41">
    <property type="entry name" value="MAJOR FACILITATOR SUPERFAMILY DOMAIN-CONTAINING PROTEIN 6-LIKE"/>
    <property type="match status" value="1"/>
</dbReference>
<feature type="transmembrane region" description="Helical" evidence="6">
    <location>
        <begin position="367"/>
        <end position="390"/>
    </location>
</feature>
<feature type="transmembrane region" description="Helical" evidence="6">
    <location>
        <begin position="432"/>
        <end position="457"/>
    </location>
</feature>
<evidence type="ECO:0000256" key="1">
    <source>
        <dbReference type="ARBA" id="ARBA00004141"/>
    </source>
</evidence>
<dbReference type="EMBL" id="BDGG01000001">
    <property type="protein sequence ID" value="GAU90131.1"/>
    <property type="molecule type" value="Genomic_DNA"/>
</dbReference>
<dbReference type="PANTHER" id="PTHR16172">
    <property type="entry name" value="MAJOR FACILITATOR SUPERFAMILY DOMAIN-CONTAINING PROTEIN 6-LIKE"/>
    <property type="match status" value="1"/>
</dbReference>
<comment type="similarity">
    <text evidence="2">Belongs to the major facilitator superfamily. MFSD6 family.</text>
</comment>
<keyword evidence="3 6" id="KW-0812">Transmembrane</keyword>
<dbReference type="InterPro" id="IPR020846">
    <property type="entry name" value="MFS_dom"/>
</dbReference>
<feature type="transmembrane region" description="Helical" evidence="6">
    <location>
        <begin position="335"/>
        <end position="355"/>
    </location>
</feature>
<dbReference type="InterPro" id="IPR024989">
    <property type="entry name" value="MFS_assoc_dom"/>
</dbReference>
<feature type="transmembrane region" description="Helical" evidence="6">
    <location>
        <begin position="30"/>
        <end position="50"/>
    </location>
</feature>
<name>A0A1D1UL11_RAMVA</name>
<keyword evidence="9" id="KW-1185">Reference proteome</keyword>
<feature type="transmembrane region" description="Helical" evidence="6">
    <location>
        <begin position="402"/>
        <end position="420"/>
    </location>
</feature>
<accession>A0A1D1UL11</accession>
<comment type="caution">
    <text evidence="8">The sequence shown here is derived from an EMBL/GenBank/DDBJ whole genome shotgun (WGS) entry which is preliminary data.</text>
</comment>
<dbReference type="AlphaFoldDB" id="A0A1D1UL11"/>
<dbReference type="PROSITE" id="PS50850">
    <property type="entry name" value="MFS"/>
    <property type="match status" value="1"/>
</dbReference>
<evidence type="ECO:0000256" key="4">
    <source>
        <dbReference type="ARBA" id="ARBA00022989"/>
    </source>
</evidence>
<feature type="transmembrane region" description="Helical" evidence="6">
    <location>
        <begin position="232"/>
        <end position="253"/>
    </location>
</feature>
<evidence type="ECO:0000256" key="3">
    <source>
        <dbReference type="ARBA" id="ARBA00022692"/>
    </source>
</evidence>
<keyword evidence="4 6" id="KW-1133">Transmembrane helix</keyword>
<dbReference type="Pfam" id="PF12832">
    <property type="entry name" value="MFS_1_like"/>
    <property type="match status" value="1"/>
</dbReference>
<evidence type="ECO:0000256" key="6">
    <source>
        <dbReference type="SAM" id="Phobius"/>
    </source>
</evidence>
<evidence type="ECO:0000259" key="7">
    <source>
        <dbReference type="PROSITE" id="PS50850"/>
    </source>
</evidence>
<feature type="transmembrane region" description="Helical" evidence="6">
    <location>
        <begin position="89"/>
        <end position="109"/>
    </location>
</feature>